<sequence length="214" mass="22415">MFTGIVQAVGHVARLEPRGGDLRLHIEAGGLDLDDVRPGDSIAVSGVCLTAVALAGRGFAADVSNETLALTTLGGLRPGDPVNLEKALRLADRLGGHLVSGHVDGLGKVVAIAPDARSQRWTFELPAALARYVAAKGSVCIDGTSLTVNEVDGTRFGVNLIPHTLAHTAFQARRVGDAVNIEVDLIARYVERLLVGGQTEGGLDRAFLERHGFA</sequence>
<evidence type="ECO:0000256" key="4">
    <source>
        <dbReference type="ARBA" id="ARBA00011233"/>
    </source>
</evidence>
<feature type="domain" description="Lumazine-binding" evidence="12">
    <location>
        <begin position="1"/>
        <end position="97"/>
    </location>
</feature>
<reference evidence="14" key="1">
    <citation type="submission" date="2018-04" db="EMBL/GenBank/DDBJ databases">
        <authorList>
            <person name="Watanabe M."/>
            <person name="Kojima H."/>
        </authorList>
    </citation>
    <scope>NUCLEOTIDE SEQUENCE [LARGE SCALE GENOMIC DNA]</scope>
    <source>
        <strain evidence="14">Dysh456</strain>
    </source>
</reference>
<proteinExistence type="predicted"/>
<dbReference type="FunFam" id="2.40.30.20:FF:000004">
    <property type="entry name" value="Riboflavin synthase, alpha subunit"/>
    <property type="match status" value="1"/>
</dbReference>
<feature type="repeat" description="Lumazine-binding" evidence="11">
    <location>
        <begin position="1"/>
        <end position="97"/>
    </location>
</feature>
<dbReference type="PANTHER" id="PTHR21098:SF12">
    <property type="entry name" value="RIBOFLAVIN SYNTHASE"/>
    <property type="match status" value="1"/>
</dbReference>
<feature type="repeat" description="Lumazine-binding" evidence="11">
    <location>
        <begin position="98"/>
        <end position="194"/>
    </location>
</feature>
<protein>
    <recommendedName>
        <fullName evidence="6 10">Riboflavin synthase</fullName>
        <ecNumber evidence="5 10">2.5.1.9</ecNumber>
    </recommendedName>
</protein>
<evidence type="ECO:0000313" key="14">
    <source>
        <dbReference type="Proteomes" id="UP000270530"/>
    </source>
</evidence>
<dbReference type="InterPro" id="IPR026017">
    <property type="entry name" value="Lumazine-bd_dom"/>
</dbReference>
<keyword evidence="9" id="KW-0677">Repeat</keyword>
<evidence type="ECO:0000256" key="9">
    <source>
        <dbReference type="ARBA" id="ARBA00022737"/>
    </source>
</evidence>
<comment type="catalytic activity">
    <reaction evidence="1">
        <text>2 6,7-dimethyl-8-(1-D-ribityl)lumazine + H(+) = 5-amino-6-(D-ribitylamino)uracil + riboflavin</text>
        <dbReference type="Rhea" id="RHEA:20772"/>
        <dbReference type="ChEBI" id="CHEBI:15378"/>
        <dbReference type="ChEBI" id="CHEBI:15934"/>
        <dbReference type="ChEBI" id="CHEBI:57986"/>
        <dbReference type="ChEBI" id="CHEBI:58201"/>
        <dbReference type="EC" id="2.5.1.9"/>
    </reaction>
</comment>
<comment type="function">
    <text evidence="2">Catalyzes the dismutation of two molecules of 6,7-dimethyl-8-ribityllumazine, resulting in the formation of riboflavin and 5-amino-6-(D-ribitylamino)uracil.</text>
</comment>
<dbReference type="GO" id="GO:0009231">
    <property type="term" value="P:riboflavin biosynthetic process"/>
    <property type="evidence" value="ECO:0007669"/>
    <property type="project" value="UniProtKB-KW"/>
</dbReference>
<dbReference type="InterPro" id="IPR017938">
    <property type="entry name" value="Riboflavin_synthase-like_b-brl"/>
</dbReference>
<evidence type="ECO:0000256" key="2">
    <source>
        <dbReference type="ARBA" id="ARBA00002803"/>
    </source>
</evidence>
<dbReference type="InterPro" id="IPR023366">
    <property type="entry name" value="ATP_synth_asu-like_sf"/>
</dbReference>
<evidence type="ECO:0000256" key="8">
    <source>
        <dbReference type="ARBA" id="ARBA00022679"/>
    </source>
</evidence>
<dbReference type="Proteomes" id="UP000270530">
    <property type="component" value="Chromosome"/>
</dbReference>
<dbReference type="KEGG" id="rbd:ALSL_2164"/>
<comment type="subunit">
    <text evidence="4">Homotrimer.</text>
</comment>
<dbReference type="PROSITE" id="PS51177">
    <property type="entry name" value="LUMAZINE_BIND"/>
    <property type="match status" value="2"/>
</dbReference>
<dbReference type="PANTHER" id="PTHR21098">
    <property type="entry name" value="RIBOFLAVIN SYNTHASE ALPHA CHAIN"/>
    <property type="match status" value="1"/>
</dbReference>
<dbReference type="Gene3D" id="2.40.30.20">
    <property type="match status" value="2"/>
</dbReference>
<dbReference type="NCBIfam" id="NF006767">
    <property type="entry name" value="PRK09289.1"/>
    <property type="match status" value="1"/>
</dbReference>
<dbReference type="GO" id="GO:0004746">
    <property type="term" value="F:riboflavin synthase activity"/>
    <property type="evidence" value="ECO:0007669"/>
    <property type="project" value="UniProtKB-UniRule"/>
</dbReference>
<dbReference type="CDD" id="cd00402">
    <property type="entry name" value="Riboflavin_synthase_like"/>
    <property type="match status" value="1"/>
</dbReference>
<dbReference type="AlphaFoldDB" id="A0A2Z6E6N2"/>
<evidence type="ECO:0000256" key="5">
    <source>
        <dbReference type="ARBA" id="ARBA00012827"/>
    </source>
</evidence>
<dbReference type="NCBIfam" id="TIGR00187">
    <property type="entry name" value="ribE"/>
    <property type="match status" value="1"/>
</dbReference>
<keyword evidence="7" id="KW-0686">Riboflavin biosynthesis</keyword>
<dbReference type="EMBL" id="AP018560">
    <property type="protein sequence ID" value="BBD80790.1"/>
    <property type="molecule type" value="Genomic_DNA"/>
</dbReference>
<dbReference type="PIRSF" id="PIRSF000498">
    <property type="entry name" value="Riboflavin_syn_A"/>
    <property type="match status" value="1"/>
</dbReference>
<gene>
    <name evidence="13" type="ORF">ALSL_2164</name>
</gene>
<evidence type="ECO:0000256" key="11">
    <source>
        <dbReference type="PROSITE-ProRule" id="PRU00524"/>
    </source>
</evidence>
<dbReference type="NCBIfam" id="NF009566">
    <property type="entry name" value="PRK13020.1"/>
    <property type="match status" value="1"/>
</dbReference>
<dbReference type="Pfam" id="PF00677">
    <property type="entry name" value="Lum_binding"/>
    <property type="match status" value="2"/>
</dbReference>
<reference evidence="14" key="2">
    <citation type="submission" date="2018-06" db="EMBL/GenBank/DDBJ databases">
        <title>Genome sequence of Rhodanobacteraceae bacterium strain Dysh456.</title>
        <authorList>
            <person name="Fukui M."/>
        </authorList>
    </citation>
    <scope>NUCLEOTIDE SEQUENCE [LARGE SCALE GENOMIC DNA]</scope>
    <source>
        <strain evidence="14">Dysh456</strain>
    </source>
</reference>
<feature type="domain" description="Lumazine-binding" evidence="12">
    <location>
        <begin position="98"/>
        <end position="194"/>
    </location>
</feature>
<comment type="pathway">
    <text evidence="3">Cofactor biosynthesis; riboflavin biosynthesis; riboflavin from 2-hydroxy-3-oxobutyl phosphate and 5-amino-6-(D-ribitylamino)uracil: step 2/2.</text>
</comment>
<dbReference type="RefSeq" id="WP_126539043.1">
    <property type="nucleotide sequence ID" value="NZ_AP018560.1"/>
</dbReference>
<dbReference type="SUPFAM" id="SSF63380">
    <property type="entry name" value="Riboflavin synthase domain-like"/>
    <property type="match status" value="2"/>
</dbReference>
<dbReference type="FunFam" id="2.40.30.20:FF:000003">
    <property type="entry name" value="Riboflavin synthase, alpha subunit"/>
    <property type="match status" value="1"/>
</dbReference>
<dbReference type="OrthoDB" id="9788537at2"/>
<keyword evidence="14" id="KW-1185">Reference proteome</keyword>
<dbReference type="EC" id="2.5.1.9" evidence="5 10"/>
<evidence type="ECO:0000256" key="10">
    <source>
        <dbReference type="NCBIfam" id="TIGR00187"/>
    </source>
</evidence>
<evidence type="ECO:0000259" key="12">
    <source>
        <dbReference type="PROSITE" id="PS51177"/>
    </source>
</evidence>
<evidence type="ECO:0000256" key="3">
    <source>
        <dbReference type="ARBA" id="ARBA00004887"/>
    </source>
</evidence>
<evidence type="ECO:0000256" key="1">
    <source>
        <dbReference type="ARBA" id="ARBA00000968"/>
    </source>
</evidence>
<evidence type="ECO:0000256" key="7">
    <source>
        <dbReference type="ARBA" id="ARBA00022619"/>
    </source>
</evidence>
<evidence type="ECO:0000256" key="6">
    <source>
        <dbReference type="ARBA" id="ARBA00013950"/>
    </source>
</evidence>
<dbReference type="InterPro" id="IPR001783">
    <property type="entry name" value="Lumazine-bd"/>
</dbReference>
<accession>A0A2Z6E6N2</accession>
<keyword evidence="8" id="KW-0808">Transferase</keyword>
<name>A0A2Z6E6N2_9GAMM</name>
<organism evidence="13 14">
    <name type="scientific">Aerosticca soli</name>
    <dbReference type="NCBI Taxonomy" id="2010829"/>
    <lineage>
        <taxon>Bacteria</taxon>
        <taxon>Pseudomonadati</taxon>
        <taxon>Pseudomonadota</taxon>
        <taxon>Gammaproteobacteria</taxon>
        <taxon>Lysobacterales</taxon>
        <taxon>Rhodanobacteraceae</taxon>
        <taxon>Aerosticca</taxon>
    </lineage>
</organism>
<evidence type="ECO:0000313" key="13">
    <source>
        <dbReference type="EMBL" id="BBD80790.1"/>
    </source>
</evidence>